<evidence type="ECO:0000256" key="10">
    <source>
        <dbReference type="NCBIfam" id="TIGR00215"/>
    </source>
</evidence>
<dbReference type="InterPro" id="IPR003835">
    <property type="entry name" value="Glyco_trans_19"/>
</dbReference>
<evidence type="ECO:0000256" key="7">
    <source>
        <dbReference type="ARBA" id="ARBA00022679"/>
    </source>
</evidence>
<keyword evidence="5" id="KW-0441">Lipid A biosynthesis</keyword>
<protein>
    <recommendedName>
        <fullName evidence="3 10">Lipid-A-disaccharide synthase</fullName>
        <ecNumber evidence="2 10">2.4.1.182</ecNumber>
    </recommendedName>
</protein>
<evidence type="ECO:0000256" key="3">
    <source>
        <dbReference type="ARBA" id="ARBA00020902"/>
    </source>
</evidence>
<evidence type="ECO:0000313" key="13">
    <source>
        <dbReference type="Proteomes" id="UP000317835"/>
    </source>
</evidence>
<reference evidence="12 13" key="1">
    <citation type="submission" date="2019-02" db="EMBL/GenBank/DDBJ databases">
        <title>Deep-cultivation of Planctomycetes and their phenomic and genomic characterization uncovers novel biology.</title>
        <authorList>
            <person name="Wiegand S."/>
            <person name="Jogler M."/>
            <person name="Boedeker C."/>
            <person name="Pinto D."/>
            <person name="Vollmers J."/>
            <person name="Rivas-Marin E."/>
            <person name="Kohn T."/>
            <person name="Peeters S.H."/>
            <person name="Heuer A."/>
            <person name="Rast P."/>
            <person name="Oberbeckmann S."/>
            <person name="Bunk B."/>
            <person name="Jeske O."/>
            <person name="Meyerdierks A."/>
            <person name="Storesund J.E."/>
            <person name="Kallscheuer N."/>
            <person name="Luecker S."/>
            <person name="Lage O.M."/>
            <person name="Pohl T."/>
            <person name="Merkel B.J."/>
            <person name="Hornburger P."/>
            <person name="Mueller R.-W."/>
            <person name="Bruemmer F."/>
            <person name="Labrenz M."/>
            <person name="Spormann A.M."/>
            <person name="Op den Camp H."/>
            <person name="Overmann J."/>
            <person name="Amann R."/>
            <person name="Jetten M.S.M."/>
            <person name="Mascher T."/>
            <person name="Medema M.H."/>
            <person name="Devos D.P."/>
            <person name="Kaster A.-K."/>
            <person name="Ovreas L."/>
            <person name="Rohde M."/>
            <person name="Galperin M.Y."/>
            <person name="Jogler C."/>
        </authorList>
    </citation>
    <scope>NUCLEOTIDE SEQUENCE [LARGE SCALE GENOMIC DNA]</scope>
    <source>
        <strain evidence="12 13">ElP</strain>
    </source>
</reference>
<comment type="function">
    <text evidence="1">Condensation of UDP-2,3-diacylglucosamine and 2,3-diacylglucosamine-1-phosphate to form lipid A disaccharide, a precursor of lipid A, a phosphorylated glycolipid that anchors the lipopolysaccharide to the outer membrane of the cell.</text>
</comment>
<keyword evidence="13" id="KW-1185">Reference proteome</keyword>
<dbReference type="GO" id="GO:0005543">
    <property type="term" value="F:phospholipid binding"/>
    <property type="evidence" value="ECO:0007669"/>
    <property type="project" value="TreeGrafter"/>
</dbReference>
<evidence type="ECO:0000256" key="5">
    <source>
        <dbReference type="ARBA" id="ARBA00022556"/>
    </source>
</evidence>
<dbReference type="PANTHER" id="PTHR30372:SF4">
    <property type="entry name" value="LIPID-A-DISACCHARIDE SYNTHASE, MITOCHONDRIAL-RELATED"/>
    <property type="match status" value="1"/>
</dbReference>
<evidence type="ECO:0000256" key="1">
    <source>
        <dbReference type="ARBA" id="ARBA00002056"/>
    </source>
</evidence>
<dbReference type="GO" id="GO:0009245">
    <property type="term" value="P:lipid A biosynthetic process"/>
    <property type="evidence" value="ECO:0007669"/>
    <property type="project" value="UniProtKB-UniRule"/>
</dbReference>
<gene>
    <name evidence="12" type="ORF">ElP_57820</name>
</gene>
<dbReference type="Pfam" id="PF02684">
    <property type="entry name" value="LpxB"/>
    <property type="match status" value="1"/>
</dbReference>
<feature type="compositionally biased region" description="Basic and acidic residues" evidence="11">
    <location>
        <begin position="396"/>
        <end position="406"/>
    </location>
</feature>
<accession>A0A518HAF2</accession>
<dbReference type="OrthoDB" id="9801642at2"/>
<dbReference type="NCBIfam" id="TIGR00215">
    <property type="entry name" value="lpxB"/>
    <property type="match status" value="1"/>
</dbReference>
<comment type="catalytic activity">
    <reaction evidence="9">
        <text>a lipid X + a UDP-2-N,3-O-bis[(3R)-3-hydroxyacyl]-alpha-D-glucosamine = a lipid A disaccharide + UDP + H(+)</text>
        <dbReference type="Rhea" id="RHEA:67828"/>
        <dbReference type="ChEBI" id="CHEBI:15378"/>
        <dbReference type="ChEBI" id="CHEBI:58223"/>
        <dbReference type="ChEBI" id="CHEBI:137748"/>
        <dbReference type="ChEBI" id="CHEBI:176338"/>
        <dbReference type="ChEBI" id="CHEBI:176343"/>
        <dbReference type="EC" id="2.4.1.182"/>
    </reaction>
</comment>
<dbReference type="PANTHER" id="PTHR30372">
    <property type="entry name" value="LIPID-A-DISACCHARIDE SYNTHASE"/>
    <property type="match status" value="1"/>
</dbReference>
<sequence>MKIFISCGEPSGDLHAASLIRALRRRIPSAEFVGFGGPRMAEAGGTLLYPLVDLAVMWIAHVLRNLHVFIGLLRRADRYFAEERPDAVVLIDYPGFNWQLARRAKAAGIPVFYFVPPQIWAWAGWRVEKVRKFVDHVLCALPFEADWYRERGVEGAHYIGHPYFDELATRVLDEQFLAEQRSRPGRVVALLPGSRMQEVERNFPMMIRAAAALAPRRSDARFVVACLDDRRLARCAELLAAEPAAAGLPIELYAARTPELIRLADVCWAVSGSVSLELMAEALPTVIVYKMGAAHLRLARKMLQVRYITLVNLLAGRELMPEYATSGDASAEMARHATDWLGDEAERRRVSDELAALRDRFAAPGATDRAAETIARLVAPAPTAPRGPHRPMRVPASRDDRLEHAG</sequence>
<dbReference type="KEGG" id="tpla:ElP_57820"/>
<keyword evidence="6 12" id="KW-0328">Glycosyltransferase</keyword>
<evidence type="ECO:0000256" key="9">
    <source>
        <dbReference type="ARBA" id="ARBA00048975"/>
    </source>
</evidence>
<dbReference type="EMBL" id="CP036426">
    <property type="protein sequence ID" value="QDV37835.1"/>
    <property type="molecule type" value="Genomic_DNA"/>
</dbReference>
<dbReference type="EC" id="2.4.1.182" evidence="2 10"/>
<keyword evidence="8" id="KW-0443">Lipid metabolism</keyword>
<dbReference type="AlphaFoldDB" id="A0A518HAF2"/>
<dbReference type="SUPFAM" id="SSF53756">
    <property type="entry name" value="UDP-Glycosyltransferase/glycogen phosphorylase"/>
    <property type="match status" value="1"/>
</dbReference>
<proteinExistence type="predicted"/>
<keyword evidence="4" id="KW-0444">Lipid biosynthesis</keyword>
<dbReference type="Proteomes" id="UP000317835">
    <property type="component" value="Chromosome"/>
</dbReference>
<evidence type="ECO:0000256" key="2">
    <source>
        <dbReference type="ARBA" id="ARBA00012687"/>
    </source>
</evidence>
<dbReference type="RefSeq" id="WP_145275892.1">
    <property type="nucleotide sequence ID" value="NZ_CP036426.1"/>
</dbReference>
<keyword evidence="7 12" id="KW-0808">Transferase</keyword>
<evidence type="ECO:0000256" key="4">
    <source>
        <dbReference type="ARBA" id="ARBA00022516"/>
    </source>
</evidence>
<evidence type="ECO:0000313" key="12">
    <source>
        <dbReference type="EMBL" id="QDV37835.1"/>
    </source>
</evidence>
<evidence type="ECO:0000256" key="6">
    <source>
        <dbReference type="ARBA" id="ARBA00022676"/>
    </source>
</evidence>
<name>A0A518HAF2_9BACT</name>
<feature type="region of interest" description="Disordered" evidence="11">
    <location>
        <begin position="376"/>
        <end position="406"/>
    </location>
</feature>
<evidence type="ECO:0000256" key="11">
    <source>
        <dbReference type="SAM" id="MobiDB-lite"/>
    </source>
</evidence>
<evidence type="ECO:0000256" key="8">
    <source>
        <dbReference type="ARBA" id="ARBA00023098"/>
    </source>
</evidence>
<dbReference type="GO" id="GO:0008915">
    <property type="term" value="F:lipid-A-disaccharide synthase activity"/>
    <property type="evidence" value="ECO:0007669"/>
    <property type="project" value="UniProtKB-UniRule"/>
</dbReference>
<organism evidence="12 13">
    <name type="scientific">Tautonia plasticadhaerens</name>
    <dbReference type="NCBI Taxonomy" id="2527974"/>
    <lineage>
        <taxon>Bacteria</taxon>
        <taxon>Pseudomonadati</taxon>
        <taxon>Planctomycetota</taxon>
        <taxon>Planctomycetia</taxon>
        <taxon>Isosphaerales</taxon>
        <taxon>Isosphaeraceae</taxon>
        <taxon>Tautonia</taxon>
    </lineage>
</organism>
<dbReference type="GO" id="GO:0016020">
    <property type="term" value="C:membrane"/>
    <property type="evidence" value="ECO:0007669"/>
    <property type="project" value="GOC"/>
</dbReference>